<organism evidence="2">
    <name type="scientific">Prosthecochloris aestuarii</name>
    <dbReference type="NCBI Taxonomy" id="1102"/>
    <lineage>
        <taxon>Bacteria</taxon>
        <taxon>Pseudomonadati</taxon>
        <taxon>Chlorobiota</taxon>
        <taxon>Chlorobiia</taxon>
        <taxon>Chlorobiales</taxon>
        <taxon>Chlorobiaceae</taxon>
        <taxon>Prosthecochloris</taxon>
    </lineage>
</organism>
<dbReference type="PANTHER" id="PTHR46313">
    <property type="match status" value="1"/>
</dbReference>
<dbReference type="SUPFAM" id="SSF51905">
    <property type="entry name" value="FAD/NAD(P)-binding domain"/>
    <property type="match status" value="1"/>
</dbReference>
<dbReference type="AlphaFoldDB" id="A0A831WVP4"/>
<reference evidence="2" key="1">
    <citation type="journal article" date="2020" name="mSystems">
        <title>Genome- and Community-Level Interaction Insights into Carbon Utilization and Element Cycling Functions of Hydrothermarchaeota in Hydrothermal Sediment.</title>
        <authorList>
            <person name="Zhou Z."/>
            <person name="Liu Y."/>
            <person name="Xu W."/>
            <person name="Pan J."/>
            <person name="Luo Z.H."/>
            <person name="Li M."/>
        </authorList>
    </citation>
    <scope>NUCLEOTIDE SEQUENCE [LARGE SCALE GENOMIC DNA]</scope>
    <source>
        <strain evidence="2">SpSt-1181</strain>
    </source>
</reference>
<sequence length="503" mass="55647">MSNSADVIIIGSGIGGLTTAALLQERGFSTITLEKNSYPGGSCASFSRQGYTFDAGASVFYGFSRNDEHGTLNLHSRIFRKLGVDVDVVADPVQIHYHLPDSIDVPVFYDQEKFFASLTRRFPHEARGIRLFYRELEAVYEILSSLQAGSLEDIVHIASVGGRYPLKVAQLALMTFRSMGKTARKYISDPQLLRFIDMESYSWAVQDAVSTPLVNAGICLADRHHGGIHYPRGGAGAIPAALCRGIEKFGGVVRYNTEVEEILVRNGRAEGVRLTDGDILTSRAVVSNATVWDTRNRLLEDPRYHISEDRFLRAPSWFQLYLGVDASVIPDDLNVHHILVDNWSEYDSPGGTVYFSAPSILDSSVAPPGKHVVHAFITDETSRWSHLRRGSSEYREMKKKVAREIIRRAERLLPGLGDAVEIEVAATPFTHERYLNRFKGSYGPLLYPGQNVLQKPQNRTPVKDLYAAGDSTFPGQGVIAVTYSGVSCASCIARKLGNPLDYL</sequence>
<dbReference type="Gene3D" id="3.50.50.60">
    <property type="entry name" value="FAD/NAD(P)-binding domain"/>
    <property type="match status" value="2"/>
</dbReference>
<gene>
    <name evidence="2" type="ORF">ENN50_08860</name>
</gene>
<dbReference type="InterPro" id="IPR036188">
    <property type="entry name" value="FAD/NAD-bd_sf"/>
</dbReference>
<evidence type="ECO:0000313" key="2">
    <source>
        <dbReference type="EMBL" id="HED31766.1"/>
    </source>
</evidence>
<proteinExistence type="predicted"/>
<dbReference type="GO" id="GO:0016491">
    <property type="term" value="F:oxidoreductase activity"/>
    <property type="evidence" value="ECO:0007669"/>
    <property type="project" value="InterPro"/>
</dbReference>
<dbReference type="PRINTS" id="PR00420">
    <property type="entry name" value="RNGMNOXGNASE"/>
</dbReference>
<dbReference type="Pfam" id="PF01593">
    <property type="entry name" value="Amino_oxidase"/>
    <property type="match status" value="1"/>
</dbReference>
<dbReference type="InterPro" id="IPR002937">
    <property type="entry name" value="Amino_oxidase"/>
</dbReference>
<evidence type="ECO:0000259" key="1">
    <source>
        <dbReference type="Pfam" id="PF01593"/>
    </source>
</evidence>
<feature type="domain" description="Amine oxidase" evidence="1">
    <location>
        <begin position="14"/>
        <end position="492"/>
    </location>
</feature>
<accession>A0A831WVP4</accession>
<dbReference type="Proteomes" id="UP000886335">
    <property type="component" value="Unassembled WGS sequence"/>
</dbReference>
<dbReference type="GO" id="GO:0016116">
    <property type="term" value="P:carotenoid metabolic process"/>
    <property type="evidence" value="ECO:0007669"/>
    <property type="project" value="InterPro"/>
</dbReference>
<dbReference type="EMBL" id="DSBW01000192">
    <property type="protein sequence ID" value="HED31766.1"/>
    <property type="molecule type" value="Genomic_DNA"/>
</dbReference>
<name>A0A831WVP4_PROAE</name>
<comment type="caution">
    <text evidence="2">The sequence shown here is derived from an EMBL/GenBank/DDBJ whole genome shotgun (WGS) entry which is preliminary data.</text>
</comment>
<dbReference type="InterPro" id="IPR045892">
    <property type="entry name" value="CrtISO-like"/>
</dbReference>
<protein>
    <submittedName>
        <fullName evidence="2">FAD-dependent oxidoreductase</fullName>
    </submittedName>
</protein>
<dbReference type="PANTHER" id="PTHR46313:SF3">
    <property type="entry name" value="PROLYCOPENE ISOMERASE, CHLOROPLASTIC"/>
    <property type="match status" value="1"/>
</dbReference>